<dbReference type="AlphaFoldDB" id="A0A7S3K5E7"/>
<name>A0A7S3K5E7_9STRA</name>
<accession>A0A7S3K5E7</accession>
<evidence type="ECO:0000256" key="1">
    <source>
        <dbReference type="SAM" id="MobiDB-lite"/>
    </source>
</evidence>
<evidence type="ECO:0000313" key="2">
    <source>
        <dbReference type="EMBL" id="CAE0373526.1"/>
    </source>
</evidence>
<proteinExistence type="predicted"/>
<sequence>MSGSSVKGTWELKQKPLFFCCHSGEVEPSARLIEPPKGSRMPSDPNGMAEPYPEDFLWKLTLIDVSGLVWEGSASFVVKANYSGRTMYSDAVKIDEYRDGPIELSSRYVFKDNPKTPILKVEVFNGTPGAPNSRIGQFDLDLSKYREPNRTTTTEIEIPNTKAIVRILIGCTPLQDDDDEQASCMDVPGSEPGSGSQCLIS</sequence>
<feature type="region of interest" description="Disordered" evidence="1">
    <location>
        <begin position="179"/>
        <end position="201"/>
    </location>
</feature>
<reference evidence="2" key="1">
    <citation type="submission" date="2021-01" db="EMBL/GenBank/DDBJ databases">
        <authorList>
            <person name="Corre E."/>
            <person name="Pelletier E."/>
            <person name="Niang G."/>
            <person name="Scheremetjew M."/>
            <person name="Finn R."/>
            <person name="Kale V."/>
            <person name="Holt S."/>
            <person name="Cochrane G."/>
            <person name="Meng A."/>
            <person name="Brown T."/>
            <person name="Cohen L."/>
        </authorList>
    </citation>
    <scope>NUCLEOTIDE SEQUENCE</scope>
    <source>
        <strain evidence="2">CCMP1510</strain>
    </source>
</reference>
<gene>
    <name evidence="2" type="ORF">ALAG00032_LOCUS14327</name>
</gene>
<dbReference type="EMBL" id="HBIJ01022025">
    <property type="protein sequence ID" value="CAE0373526.1"/>
    <property type="molecule type" value="Transcribed_RNA"/>
</dbReference>
<protein>
    <submittedName>
        <fullName evidence="2">Uncharacterized protein</fullName>
    </submittedName>
</protein>
<organism evidence="2">
    <name type="scientific">Aureoumbra lagunensis</name>
    <dbReference type="NCBI Taxonomy" id="44058"/>
    <lineage>
        <taxon>Eukaryota</taxon>
        <taxon>Sar</taxon>
        <taxon>Stramenopiles</taxon>
        <taxon>Ochrophyta</taxon>
        <taxon>Pelagophyceae</taxon>
        <taxon>Pelagomonadales</taxon>
        <taxon>Aureoumbra</taxon>
    </lineage>
</organism>